<evidence type="ECO:0000313" key="1">
    <source>
        <dbReference type="EMBL" id="OQR26006.1"/>
    </source>
</evidence>
<sequence>MRLKNMTDYIAKAEFKLTAKIEREKLKEIIILLDLQKEELSKQKVIIDYRSGQYIKTKQQILPLGPKYEVIDSQGIKLSLKDIHAFYSVCKADDFEKERNLLNNATIVGYLDEYILEYQLFFDSSISSMKGIISSLHVASQRSAVERLYCYLLGHYFDLELNLHEFEKNSDAYWAGVCPVIFNKES</sequence>
<dbReference type="EMBL" id="NBEY01000020">
    <property type="protein sequence ID" value="OQR26006.1"/>
    <property type="molecule type" value="Genomic_DNA"/>
</dbReference>
<gene>
    <name evidence="1" type="ORF">B6U37_01750</name>
</gene>
<reference evidence="1 2" key="1">
    <citation type="submission" date="2017-03" db="EMBL/GenBank/DDBJ databases">
        <title>Phylogenomics and comparative genomics of Lactobacillus salivarius, a mammalian gut commensal.</title>
        <authorList>
            <person name="Harris H.M."/>
        </authorList>
    </citation>
    <scope>NUCLEOTIDE SEQUENCE [LARGE SCALE GENOMIC DNA]</scope>
    <source>
        <strain evidence="1 2">AH4231</strain>
    </source>
</reference>
<organism evidence="1 2">
    <name type="scientific">Ligilactobacillus salivarius</name>
    <dbReference type="NCBI Taxonomy" id="1624"/>
    <lineage>
        <taxon>Bacteria</taxon>
        <taxon>Bacillati</taxon>
        <taxon>Bacillota</taxon>
        <taxon>Bacilli</taxon>
        <taxon>Lactobacillales</taxon>
        <taxon>Lactobacillaceae</taxon>
        <taxon>Ligilactobacillus</taxon>
    </lineage>
</organism>
<comment type="caution">
    <text evidence="1">The sequence shown here is derived from an EMBL/GenBank/DDBJ whole genome shotgun (WGS) entry which is preliminary data.</text>
</comment>
<protein>
    <submittedName>
        <fullName evidence="1">Uncharacterized protein</fullName>
    </submittedName>
</protein>
<accession>A0A1V9U2V4</accession>
<dbReference type="AlphaFoldDB" id="A0A1V9U2V4"/>
<proteinExistence type="predicted"/>
<name>A0A1V9U2V4_9LACO</name>
<dbReference type="Proteomes" id="UP000192353">
    <property type="component" value="Unassembled WGS sequence"/>
</dbReference>
<evidence type="ECO:0000313" key="2">
    <source>
        <dbReference type="Proteomes" id="UP000192353"/>
    </source>
</evidence>